<keyword evidence="3" id="KW-1185">Reference proteome</keyword>
<sequence length="61" mass="6040">MRVTAPAARSFCTGAAVLVGDADADGDGEPPAESHGGAEHPDTSNAAAEITPTAAMRVTDM</sequence>
<evidence type="ECO:0000313" key="2">
    <source>
        <dbReference type="EMBL" id="GAA1961797.1"/>
    </source>
</evidence>
<evidence type="ECO:0000313" key="3">
    <source>
        <dbReference type="Proteomes" id="UP001499954"/>
    </source>
</evidence>
<gene>
    <name evidence="2" type="ORF">GCM10009717_30740</name>
</gene>
<proteinExistence type="predicted"/>
<organism evidence="2 3">
    <name type="scientific">Agromyces allii</name>
    <dbReference type="NCBI Taxonomy" id="393607"/>
    <lineage>
        <taxon>Bacteria</taxon>
        <taxon>Bacillati</taxon>
        <taxon>Actinomycetota</taxon>
        <taxon>Actinomycetes</taxon>
        <taxon>Micrococcales</taxon>
        <taxon>Microbacteriaceae</taxon>
        <taxon>Agromyces</taxon>
    </lineage>
</organism>
<accession>A0ABN2R1Q4</accession>
<name>A0ABN2R1Q4_9MICO</name>
<comment type="caution">
    <text evidence="2">The sequence shown here is derived from an EMBL/GenBank/DDBJ whole genome shotgun (WGS) entry which is preliminary data.</text>
</comment>
<dbReference type="Proteomes" id="UP001499954">
    <property type="component" value="Unassembled WGS sequence"/>
</dbReference>
<evidence type="ECO:0000256" key="1">
    <source>
        <dbReference type="SAM" id="MobiDB-lite"/>
    </source>
</evidence>
<protein>
    <submittedName>
        <fullName evidence="2">Uncharacterized protein</fullName>
    </submittedName>
</protein>
<reference evidence="2 3" key="1">
    <citation type="journal article" date="2019" name="Int. J. Syst. Evol. Microbiol.">
        <title>The Global Catalogue of Microorganisms (GCM) 10K type strain sequencing project: providing services to taxonomists for standard genome sequencing and annotation.</title>
        <authorList>
            <consortium name="The Broad Institute Genomics Platform"/>
            <consortium name="The Broad Institute Genome Sequencing Center for Infectious Disease"/>
            <person name="Wu L."/>
            <person name="Ma J."/>
        </authorList>
    </citation>
    <scope>NUCLEOTIDE SEQUENCE [LARGE SCALE GENOMIC DNA]</scope>
    <source>
        <strain evidence="2 3">JCM 13584</strain>
    </source>
</reference>
<dbReference type="EMBL" id="BAAAMK010000008">
    <property type="protein sequence ID" value="GAA1961797.1"/>
    <property type="molecule type" value="Genomic_DNA"/>
</dbReference>
<feature type="region of interest" description="Disordered" evidence="1">
    <location>
        <begin position="20"/>
        <end position="61"/>
    </location>
</feature>